<dbReference type="CDD" id="cd00118">
    <property type="entry name" value="LysM"/>
    <property type="match status" value="1"/>
</dbReference>
<evidence type="ECO:0000313" key="3">
    <source>
        <dbReference type="EMBL" id="AKU96154.1"/>
    </source>
</evidence>
<dbReference type="STRING" id="1391654.AKJ09_02818"/>
<reference evidence="3 4" key="1">
    <citation type="submission" date="2015-08" db="EMBL/GenBank/DDBJ databases">
        <authorList>
            <person name="Babu N.S."/>
            <person name="Beckwith C.J."/>
            <person name="Beseler K.G."/>
            <person name="Brison A."/>
            <person name="Carone J.V."/>
            <person name="Caskin T.P."/>
            <person name="Diamond M."/>
            <person name="Durham M.E."/>
            <person name="Foxe J.M."/>
            <person name="Go M."/>
            <person name="Henderson B.A."/>
            <person name="Jones I.B."/>
            <person name="McGettigan J.A."/>
            <person name="Micheletti S.J."/>
            <person name="Nasrallah M.E."/>
            <person name="Ortiz D."/>
            <person name="Piller C.R."/>
            <person name="Privatt S.R."/>
            <person name="Schneider S.L."/>
            <person name="Sharp S."/>
            <person name="Smith T.C."/>
            <person name="Stanton J.D."/>
            <person name="Ullery H.E."/>
            <person name="Wilson R.J."/>
            <person name="Serrano M.G."/>
            <person name="Buck G."/>
            <person name="Lee V."/>
            <person name="Wang Y."/>
            <person name="Carvalho R."/>
            <person name="Voegtly L."/>
            <person name="Shi R."/>
            <person name="Duckworth R."/>
            <person name="Johnson A."/>
            <person name="Loviza R."/>
            <person name="Walstead R."/>
            <person name="Shah Z."/>
            <person name="Kiflezghi M."/>
            <person name="Wade K."/>
            <person name="Ball S.L."/>
            <person name="Bradley K.W."/>
            <person name="Asai D.J."/>
            <person name="Bowman C.A."/>
            <person name="Russell D.A."/>
            <person name="Pope W.H."/>
            <person name="Jacobs-Sera D."/>
            <person name="Hendrix R.W."/>
            <person name="Hatfull G.F."/>
        </authorList>
    </citation>
    <scope>NUCLEOTIDE SEQUENCE [LARGE SCALE GENOMIC DNA]</scope>
    <source>
        <strain evidence="3 4">DSM 27648</strain>
    </source>
</reference>
<dbReference type="Proteomes" id="UP000064967">
    <property type="component" value="Chromosome"/>
</dbReference>
<dbReference type="AlphaFoldDB" id="A0A0K1PSQ1"/>
<name>A0A0K1PSQ1_9BACT</name>
<feature type="signal peptide" evidence="1">
    <location>
        <begin position="1"/>
        <end position="27"/>
    </location>
</feature>
<gene>
    <name evidence="3" type="ORF">AKJ09_02818</name>
</gene>
<keyword evidence="4" id="KW-1185">Reference proteome</keyword>
<proteinExistence type="predicted"/>
<protein>
    <recommendedName>
        <fullName evidence="2">LysM domain-containing protein</fullName>
    </recommendedName>
</protein>
<feature type="domain" description="LysM" evidence="2">
    <location>
        <begin position="28"/>
        <end position="77"/>
    </location>
</feature>
<dbReference type="OrthoDB" id="5495174at2"/>
<dbReference type="PROSITE" id="PS51782">
    <property type="entry name" value="LYSM"/>
    <property type="match status" value="1"/>
</dbReference>
<evidence type="ECO:0000256" key="1">
    <source>
        <dbReference type="SAM" id="SignalP"/>
    </source>
</evidence>
<dbReference type="RefSeq" id="WP_146647487.1">
    <property type="nucleotide sequence ID" value="NZ_CP012333.1"/>
</dbReference>
<evidence type="ECO:0000259" key="2">
    <source>
        <dbReference type="PROSITE" id="PS51782"/>
    </source>
</evidence>
<dbReference type="SMART" id="SM00257">
    <property type="entry name" value="LysM"/>
    <property type="match status" value="2"/>
</dbReference>
<feature type="chain" id="PRO_5005466275" description="LysM domain-containing protein" evidence="1">
    <location>
        <begin position="28"/>
        <end position="305"/>
    </location>
</feature>
<dbReference type="InterPro" id="IPR018392">
    <property type="entry name" value="LysM"/>
</dbReference>
<dbReference type="Pfam" id="PF01476">
    <property type="entry name" value="LysM"/>
    <property type="match status" value="1"/>
</dbReference>
<evidence type="ECO:0000313" key="4">
    <source>
        <dbReference type="Proteomes" id="UP000064967"/>
    </source>
</evidence>
<dbReference type="Gene3D" id="3.10.350.10">
    <property type="entry name" value="LysM domain"/>
    <property type="match status" value="1"/>
</dbReference>
<dbReference type="EMBL" id="CP012333">
    <property type="protein sequence ID" value="AKU96154.1"/>
    <property type="molecule type" value="Genomic_DNA"/>
</dbReference>
<dbReference type="InterPro" id="IPR036779">
    <property type="entry name" value="LysM_dom_sf"/>
</dbReference>
<dbReference type="KEGG" id="llu:AKJ09_02818"/>
<accession>A0A0K1PSQ1</accession>
<organism evidence="3 4">
    <name type="scientific">Labilithrix luteola</name>
    <dbReference type="NCBI Taxonomy" id="1391654"/>
    <lineage>
        <taxon>Bacteria</taxon>
        <taxon>Pseudomonadati</taxon>
        <taxon>Myxococcota</taxon>
        <taxon>Polyangia</taxon>
        <taxon>Polyangiales</taxon>
        <taxon>Labilitrichaceae</taxon>
        <taxon>Labilithrix</taxon>
    </lineage>
</organism>
<keyword evidence="1" id="KW-0732">Signal</keyword>
<sequence length="305" mass="32273">MKQKALLLGGFGLAVGLSVVTASDASAFTHIVTPRETLAQIAIRVYGTPRFETAIASANALDVHGGSAIVAGQPLEIPAPSHHRVSEGETWPELARIYLGDARRADVLARANGAVSWVAPAIGQEIEIPAVVGYIAGEGETMPQLSQRHFGDINRSWELDAYNNRKGDQKLLRGDIVLVPLLDLSLTAEGKSEARAAAVRTLTESGGQSYEAQRKAEADLPPLLADVRAGRYIDAVAKGNRLLGSGDLTKPQLATIHRALVEVYVALEATGLAAGACDAWKANVTDPRLDPRTTSPKIRAVCGAH</sequence>